<keyword evidence="5" id="KW-1185">Reference proteome</keyword>
<proteinExistence type="predicted"/>
<dbReference type="Gene3D" id="2.60.120.1440">
    <property type="match status" value="1"/>
</dbReference>
<comment type="caution">
    <text evidence="4">The sequence shown here is derived from an EMBL/GenBank/DDBJ whole genome shotgun (WGS) entry which is preliminary data.</text>
</comment>
<feature type="domain" description="Protein FecR C-terminal" evidence="3">
    <location>
        <begin position="318"/>
        <end position="387"/>
    </location>
</feature>
<dbReference type="Pfam" id="PF04773">
    <property type="entry name" value="FecR"/>
    <property type="match status" value="1"/>
</dbReference>
<sequence>MSVQIKGIIAKYLTKQASIAELDKLTMWIENPLNKEEFLKYIKVDHAINLDLMEFGTNKSRKSLLEFIEKEKNTLKRRRMLKIGKYAAAIIIFIVGYLYENKALISAPELINSEIVVSEDKLEVGTDKAVLTLEDGSTIDLEKGKSIKTKYTRSNGEQLVYDSHDKSEKQVVFNYLTIPRGRQFHVKLADGTLVWLNSESKLKFPVSFEKGKCRTVELIYGEAYFEVSPSSKHDGATFKVLNTSQEVEVLGTIFNIKAYRDETNIYTTLVEGKVTIHTPTSKEILKPNEQSVLNLKNKGIRIQNVNVDQEISWRKGLFDFKGKSLDEITKVLSRWYDVDFDFSNDQQRYVKFNGVLRKEESIEEILNSILITSTIEAYEIKDKNITIK</sequence>
<evidence type="ECO:0000259" key="2">
    <source>
        <dbReference type="Pfam" id="PF04773"/>
    </source>
</evidence>
<dbReference type="RefSeq" id="WP_155599328.1">
    <property type="nucleotide sequence ID" value="NZ_RCNR01000009.1"/>
</dbReference>
<feature type="transmembrane region" description="Helical" evidence="1">
    <location>
        <begin position="83"/>
        <end position="99"/>
    </location>
</feature>
<dbReference type="InterPro" id="IPR032508">
    <property type="entry name" value="FecR_C"/>
</dbReference>
<organism evidence="4 5">
    <name type="scientific">Zobellia amurskyensis</name>
    <dbReference type="NCBI Taxonomy" id="248905"/>
    <lineage>
        <taxon>Bacteria</taxon>
        <taxon>Pseudomonadati</taxon>
        <taxon>Bacteroidota</taxon>
        <taxon>Flavobacteriia</taxon>
        <taxon>Flavobacteriales</taxon>
        <taxon>Flavobacteriaceae</taxon>
        <taxon>Zobellia</taxon>
    </lineage>
</organism>
<feature type="domain" description="FecR protein" evidence="2">
    <location>
        <begin position="179"/>
        <end position="274"/>
    </location>
</feature>
<dbReference type="Proteomes" id="UP000540519">
    <property type="component" value="Unassembled WGS sequence"/>
</dbReference>
<dbReference type="Pfam" id="PF16344">
    <property type="entry name" value="FecR_C"/>
    <property type="match status" value="1"/>
</dbReference>
<evidence type="ECO:0000313" key="5">
    <source>
        <dbReference type="Proteomes" id="UP000540519"/>
    </source>
</evidence>
<evidence type="ECO:0000259" key="3">
    <source>
        <dbReference type="Pfam" id="PF16344"/>
    </source>
</evidence>
<dbReference type="PANTHER" id="PTHR30273">
    <property type="entry name" value="PERIPLASMIC SIGNAL SENSOR AND SIGMA FACTOR ACTIVATOR FECR-RELATED"/>
    <property type="match status" value="1"/>
</dbReference>
<keyword evidence="1" id="KW-0812">Transmembrane</keyword>
<dbReference type="PANTHER" id="PTHR30273:SF2">
    <property type="entry name" value="PROTEIN FECR"/>
    <property type="match status" value="1"/>
</dbReference>
<keyword evidence="1" id="KW-1133">Transmembrane helix</keyword>
<protein>
    <submittedName>
        <fullName evidence="4">FecR family protein</fullName>
    </submittedName>
</protein>
<name>A0A7X2ZSD3_9FLAO</name>
<reference evidence="4 5" key="1">
    <citation type="journal article" date="2019" name="Mar. Drugs">
        <title>Comparative Genomics and CAZyme Genome Repertoires of Marine Zobellia amurskyensis KMM 3526(T) and Zobellia laminariae KMM 3676(T).</title>
        <authorList>
            <person name="Chernysheva N."/>
            <person name="Bystritskaya E."/>
            <person name="Stenkova A."/>
            <person name="Golovkin I."/>
            <person name="Nedashkovskaya O."/>
            <person name="Isaeva M."/>
        </authorList>
    </citation>
    <scope>NUCLEOTIDE SEQUENCE [LARGE SCALE GENOMIC DNA]</scope>
    <source>
        <strain evidence="4 5">KMM 3526</strain>
    </source>
</reference>
<gene>
    <name evidence="4" type="ORF">D9O36_06730</name>
</gene>
<dbReference type="AlphaFoldDB" id="A0A7X2ZSD3"/>
<dbReference type="Gene3D" id="3.55.50.30">
    <property type="match status" value="1"/>
</dbReference>
<dbReference type="EMBL" id="RCNR01000009">
    <property type="protein sequence ID" value="MUH35527.1"/>
    <property type="molecule type" value="Genomic_DNA"/>
</dbReference>
<evidence type="ECO:0000313" key="4">
    <source>
        <dbReference type="EMBL" id="MUH35527.1"/>
    </source>
</evidence>
<dbReference type="InterPro" id="IPR012373">
    <property type="entry name" value="Ferrdict_sens_TM"/>
</dbReference>
<dbReference type="InterPro" id="IPR006860">
    <property type="entry name" value="FecR"/>
</dbReference>
<evidence type="ECO:0000256" key="1">
    <source>
        <dbReference type="SAM" id="Phobius"/>
    </source>
</evidence>
<dbReference type="GO" id="GO:0016989">
    <property type="term" value="F:sigma factor antagonist activity"/>
    <property type="evidence" value="ECO:0007669"/>
    <property type="project" value="TreeGrafter"/>
</dbReference>
<accession>A0A7X2ZSD3</accession>
<keyword evidence="1" id="KW-0472">Membrane</keyword>
<dbReference type="OrthoDB" id="649666at2"/>